<evidence type="ECO:0000313" key="5">
    <source>
        <dbReference type="EMBL" id="KAF0983332.1"/>
    </source>
</evidence>
<evidence type="ECO:0000313" key="6">
    <source>
        <dbReference type="Proteomes" id="UP000444721"/>
    </source>
</evidence>
<dbReference type="GO" id="GO:0016579">
    <property type="term" value="P:protein deubiquitination"/>
    <property type="evidence" value="ECO:0007669"/>
    <property type="project" value="InterPro"/>
</dbReference>
<organism evidence="5 6">
    <name type="scientific">Naegleria fowleri</name>
    <name type="common">Brain eating amoeba</name>
    <dbReference type="NCBI Taxonomy" id="5763"/>
    <lineage>
        <taxon>Eukaryota</taxon>
        <taxon>Discoba</taxon>
        <taxon>Heterolobosea</taxon>
        <taxon>Tetramitia</taxon>
        <taxon>Eutetramitia</taxon>
        <taxon>Vahlkampfiidae</taxon>
        <taxon>Naegleria</taxon>
    </lineage>
</organism>
<dbReference type="EMBL" id="VFQX01000006">
    <property type="protein sequence ID" value="KAF0983332.1"/>
    <property type="molecule type" value="Genomic_DNA"/>
</dbReference>
<dbReference type="SUPFAM" id="SSF54001">
    <property type="entry name" value="Cysteine proteinases"/>
    <property type="match status" value="1"/>
</dbReference>
<dbReference type="RefSeq" id="XP_044568045.1">
    <property type="nucleotide sequence ID" value="XM_044700690.1"/>
</dbReference>
<dbReference type="Pfam" id="PF00443">
    <property type="entry name" value="UCH"/>
    <property type="match status" value="1"/>
</dbReference>
<comment type="caution">
    <text evidence="5">The sequence shown here is derived from an EMBL/GenBank/DDBJ whole genome shotgun (WGS) entry which is preliminary data.</text>
</comment>
<dbReference type="OMA" id="SSIICYY"/>
<dbReference type="InterPro" id="IPR052398">
    <property type="entry name" value="Ubiquitin_hydrolase_53/54"/>
</dbReference>
<dbReference type="GeneID" id="68117612"/>
<keyword evidence="6" id="KW-1185">Reference proteome</keyword>
<dbReference type="CDD" id="cd02257">
    <property type="entry name" value="Peptidase_C19"/>
    <property type="match status" value="1"/>
</dbReference>
<feature type="domain" description="USP" evidence="4">
    <location>
        <begin position="309"/>
        <end position="604"/>
    </location>
</feature>
<dbReference type="VEuPathDB" id="AmoebaDB:NF0067590"/>
<sequence>MNPTPKSIQTHQPQLFPPIPSKPQDVIPQQQQQQQQPMRPITPAAVVIPQQQQQPYSSTPMTDYSRNIPLNHWNGSSGDHLHASTSTSNTIHVLSNENYGNNWQQPVVMYQQQPKDLIYGGELNHGSNNYVYITRDHSVSPNCNVTTNVLSQNSGHVNGLNNSQQLHVPMDQQIQNVSSKRNSSQHVESNKTSLTNSSSPSASTTYNNHQETTNNSHFSSKQQTPPAFHQSSPSSNHLTTGLNSTINHHFHDVSQFQNNFSNSQKIPKKSVSTDNPINKIANVVEDFIDRIVPGDKGTRVDLTEPKPIKGLSNNIGEYNCFLNVVIQSLWNSRPFRELFLSIDKDRHFHKDPQSCVFCALKTLFTTYETDARSVIEPNDVRTSLSFAHNKDSKFQLRRMDDASEAFQAILDDVNNSLKYDQIPIFDFNVTDFYVCRNCNSYSEPHNYTTNNWCISSSEFVSNKRRDPNMSFENAIRSSIESFHKTCENCKAISDSQKHIFQTFPAVCTISFSWESDVISEDSILEFMSYFKIKNINLHEIFRLYCNGNDIEVIGNVSSIICYYGRHYICIVYDKKTNKWFGIDDSRVREIPEVELAHFIISSKFQPCVVLIEVEKSKGNIEIERTLKQKASIAEIELISPLKKKTSLSQLTNTQTDSSEIQSNSSNFIVENHQIGLIIDGYGPVSDFFVWRQTTNNSSIYTRTVTLSKDHMNSISSQLNICLFLDQIELVDKEAVTVKICFAPTGGSRTFQWLDIGKLDKNKRSLFSSIPVGFILTDGGLSKSYELYFTLKKERSTH</sequence>
<evidence type="ECO:0000259" key="4">
    <source>
        <dbReference type="PROSITE" id="PS50235"/>
    </source>
</evidence>
<keyword evidence="1" id="KW-0833">Ubl conjugation pathway</keyword>
<feature type="compositionally biased region" description="Polar residues" evidence="3">
    <location>
        <begin position="174"/>
        <end position="187"/>
    </location>
</feature>
<evidence type="ECO:0000256" key="2">
    <source>
        <dbReference type="ARBA" id="ARBA00022801"/>
    </source>
</evidence>
<dbReference type="PROSITE" id="PS50235">
    <property type="entry name" value="USP_3"/>
    <property type="match status" value="1"/>
</dbReference>
<feature type="compositionally biased region" description="Polar residues" evidence="3">
    <location>
        <begin position="209"/>
        <end position="243"/>
    </location>
</feature>
<evidence type="ECO:0000256" key="3">
    <source>
        <dbReference type="SAM" id="MobiDB-lite"/>
    </source>
</evidence>
<dbReference type="PANTHER" id="PTHR22975">
    <property type="entry name" value="UBIQUITIN SPECIFIC PROTEINASE"/>
    <property type="match status" value="1"/>
</dbReference>
<accession>A0A6A5C8R3</accession>
<evidence type="ECO:0000256" key="1">
    <source>
        <dbReference type="ARBA" id="ARBA00022786"/>
    </source>
</evidence>
<dbReference type="VEuPathDB" id="AmoebaDB:NfTy_011860"/>
<dbReference type="GO" id="GO:0004843">
    <property type="term" value="F:cysteine-type deubiquitinase activity"/>
    <property type="evidence" value="ECO:0007669"/>
    <property type="project" value="InterPro"/>
</dbReference>
<protein>
    <recommendedName>
        <fullName evidence="4">USP domain-containing protein</fullName>
    </recommendedName>
</protein>
<dbReference type="VEuPathDB" id="AmoebaDB:FDP41_010397"/>
<dbReference type="InterPro" id="IPR028889">
    <property type="entry name" value="USP"/>
</dbReference>
<feature type="compositionally biased region" description="Low complexity" evidence="3">
    <location>
        <begin position="190"/>
        <end position="208"/>
    </location>
</feature>
<dbReference type="Gene3D" id="3.90.70.10">
    <property type="entry name" value="Cysteine proteinases"/>
    <property type="match status" value="1"/>
</dbReference>
<dbReference type="AlphaFoldDB" id="A0A6A5C8R3"/>
<feature type="compositionally biased region" description="Polar residues" evidence="3">
    <location>
        <begin position="1"/>
        <end position="13"/>
    </location>
</feature>
<feature type="region of interest" description="Disordered" evidence="3">
    <location>
        <begin position="1"/>
        <end position="39"/>
    </location>
</feature>
<name>A0A6A5C8R3_NAEFO</name>
<dbReference type="OrthoDB" id="205782at2759"/>
<dbReference type="InterPro" id="IPR001394">
    <property type="entry name" value="Peptidase_C19_UCH"/>
</dbReference>
<dbReference type="PANTHER" id="PTHR22975:SF9">
    <property type="entry name" value="ECHINUS SPLICE FORM 3"/>
    <property type="match status" value="1"/>
</dbReference>
<feature type="region of interest" description="Disordered" evidence="3">
    <location>
        <begin position="174"/>
        <end position="243"/>
    </location>
</feature>
<reference evidence="5 6" key="1">
    <citation type="journal article" date="2019" name="Sci. Rep.">
        <title>Nanopore sequencing improves the draft genome of the human pathogenic amoeba Naegleria fowleri.</title>
        <authorList>
            <person name="Liechti N."/>
            <person name="Schurch N."/>
            <person name="Bruggmann R."/>
            <person name="Wittwer M."/>
        </authorList>
    </citation>
    <scope>NUCLEOTIDE SEQUENCE [LARGE SCALE GENOMIC DNA]</scope>
    <source>
        <strain evidence="5 6">ATCC 30894</strain>
    </source>
</reference>
<dbReference type="Proteomes" id="UP000444721">
    <property type="component" value="Unassembled WGS sequence"/>
</dbReference>
<proteinExistence type="predicted"/>
<gene>
    <name evidence="5" type="ORF">FDP41_010397</name>
</gene>
<keyword evidence="2" id="KW-0378">Hydrolase</keyword>
<dbReference type="InterPro" id="IPR038765">
    <property type="entry name" value="Papain-like_cys_pep_sf"/>
</dbReference>